<feature type="coiled-coil region" evidence="1">
    <location>
        <begin position="175"/>
        <end position="202"/>
    </location>
</feature>
<feature type="signal peptide" evidence="3">
    <location>
        <begin position="1"/>
        <end position="18"/>
    </location>
</feature>
<keyword evidence="2" id="KW-1133">Transmembrane helix</keyword>
<dbReference type="Proteomes" id="UP001568894">
    <property type="component" value="Unassembled WGS sequence"/>
</dbReference>
<reference evidence="5 6" key="1">
    <citation type="submission" date="2023-05" db="EMBL/GenBank/DDBJ databases">
        <title>Adaptations of aquatic viruses from atmosphere-close ecosystems of the Central Arctic Ocean.</title>
        <authorList>
            <person name="Rahlff J."/>
            <person name="Holmfeldt K."/>
        </authorList>
    </citation>
    <scope>NUCLEOTIDE SEQUENCE [LARGE SCALE GENOMIC DNA]</scope>
    <source>
        <strain evidence="5 6">Arc14</strain>
    </source>
</reference>
<name>A0ABV4KB64_9FLAO</name>
<sequence length="274" mass="30896">MRLAILFSALLISLSSCNKTEAELDSEVLAVALPQKADQVKFVKPVIANAQEVTTITTPKIIKEGNLRFETTDLTATYDQILKNTTLNGGTIQEDTQGKDYGNSYRHLVIRVPSHNFDVFIKNIAKGVSYFERKEITAEDVTAQFVDIDARLKAKKILENRYLELLKKANKVTEMLKIEKQLSAIREEIEAKQGELNYLQNQVVNSTVTIDFYKKEPFEGGATVSYGSQITTALSSGFNSLSGFFIWLLSIWPFILILAVVLYFIRKKIKSKKI</sequence>
<proteinExistence type="predicted"/>
<evidence type="ECO:0000313" key="5">
    <source>
        <dbReference type="EMBL" id="MEZ7514898.1"/>
    </source>
</evidence>
<evidence type="ECO:0000256" key="1">
    <source>
        <dbReference type="SAM" id="Coils"/>
    </source>
</evidence>
<dbReference type="PROSITE" id="PS51257">
    <property type="entry name" value="PROKAR_LIPOPROTEIN"/>
    <property type="match status" value="1"/>
</dbReference>
<dbReference type="Pfam" id="PF14257">
    <property type="entry name" value="DUF4349"/>
    <property type="match status" value="1"/>
</dbReference>
<dbReference type="RefSeq" id="WP_371569034.1">
    <property type="nucleotide sequence ID" value="NZ_JASMRN010000004.1"/>
</dbReference>
<keyword evidence="1" id="KW-0175">Coiled coil</keyword>
<evidence type="ECO:0000313" key="6">
    <source>
        <dbReference type="Proteomes" id="UP001568894"/>
    </source>
</evidence>
<gene>
    <name evidence="5" type="ORF">QO192_06330</name>
</gene>
<keyword evidence="6" id="KW-1185">Reference proteome</keyword>
<organism evidence="5 6">
    <name type="scientific">Flavobacterium frigidarium</name>
    <dbReference type="NCBI Taxonomy" id="99286"/>
    <lineage>
        <taxon>Bacteria</taxon>
        <taxon>Pseudomonadati</taxon>
        <taxon>Bacteroidota</taxon>
        <taxon>Flavobacteriia</taxon>
        <taxon>Flavobacteriales</taxon>
        <taxon>Flavobacteriaceae</taxon>
        <taxon>Flavobacterium</taxon>
    </lineage>
</organism>
<keyword evidence="2" id="KW-0812">Transmembrane</keyword>
<evidence type="ECO:0000256" key="2">
    <source>
        <dbReference type="SAM" id="Phobius"/>
    </source>
</evidence>
<dbReference type="InterPro" id="IPR025645">
    <property type="entry name" value="DUF4349"/>
</dbReference>
<keyword evidence="2" id="KW-0472">Membrane</keyword>
<feature type="chain" id="PRO_5047144370" evidence="3">
    <location>
        <begin position="19"/>
        <end position="274"/>
    </location>
</feature>
<dbReference type="EMBL" id="JASMRN010000004">
    <property type="protein sequence ID" value="MEZ7514898.1"/>
    <property type="molecule type" value="Genomic_DNA"/>
</dbReference>
<accession>A0ABV4KB64</accession>
<keyword evidence="3" id="KW-0732">Signal</keyword>
<protein>
    <submittedName>
        <fullName evidence="5">DUF4349 domain-containing protein</fullName>
    </submittedName>
</protein>
<evidence type="ECO:0000256" key="3">
    <source>
        <dbReference type="SAM" id="SignalP"/>
    </source>
</evidence>
<evidence type="ECO:0000259" key="4">
    <source>
        <dbReference type="Pfam" id="PF14257"/>
    </source>
</evidence>
<feature type="domain" description="DUF4349" evidence="4">
    <location>
        <begin position="60"/>
        <end position="265"/>
    </location>
</feature>
<feature type="transmembrane region" description="Helical" evidence="2">
    <location>
        <begin position="244"/>
        <end position="265"/>
    </location>
</feature>
<comment type="caution">
    <text evidence="5">The sequence shown here is derived from an EMBL/GenBank/DDBJ whole genome shotgun (WGS) entry which is preliminary data.</text>
</comment>